<name>A0A9P4V384_9PLEO</name>
<dbReference type="OrthoDB" id="5213892at2759"/>
<dbReference type="PANTHER" id="PTHR37534:SF20">
    <property type="entry name" value="PRO1A C6 ZINK-FINGER PROTEIN"/>
    <property type="match status" value="1"/>
</dbReference>
<proteinExistence type="predicted"/>
<gene>
    <name evidence="4" type="ORF">EJ04DRAFT_251598</name>
</gene>
<dbReference type="AlphaFoldDB" id="A0A9P4V384"/>
<feature type="region of interest" description="Disordered" evidence="3">
    <location>
        <begin position="1"/>
        <end position="88"/>
    </location>
</feature>
<dbReference type="GO" id="GO:0005634">
    <property type="term" value="C:nucleus"/>
    <property type="evidence" value="ECO:0007669"/>
    <property type="project" value="UniProtKB-SubCell"/>
</dbReference>
<dbReference type="InterPro" id="IPR021858">
    <property type="entry name" value="Fun_TF"/>
</dbReference>
<keyword evidence="2" id="KW-0539">Nucleus</keyword>
<dbReference type="PANTHER" id="PTHR37534">
    <property type="entry name" value="TRANSCRIPTIONAL ACTIVATOR PROTEIN UGA3"/>
    <property type="match status" value="1"/>
</dbReference>
<reference evidence="4" key="1">
    <citation type="journal article" date="2020" name="Stud. Mycol.">
        <title>101 Dothideomycetes genomes: a test case for predicting lifestyles and emergence of pathogens.</title>
        <authorList>
            <person name="Haridas S."/>
            <person name="Albert R."/>
            <person name="Binder M."/>
            <person name="Bloem J."/>
            <person name="Labutti K."/>
            <person name="Salamov A."/>
            <person name="Andreopoulos B."/>
            <person name="Baker S."/>
            <person name="Barry K."/>
            <person name="Bills G."/>
            <person name="Bluhm B."/>
            <person name="Cannon C."/>
            <person name="Castanera R."/>
            <person name="Culley D."/>
            <person name="Daum C."/>
            <person name="Ezra D."/>
            <person name="Gonzalez J."/>
            <person name="Henrissat B."/>
            <person name="Kuo A."/>
            <person name="Liang C."/>
            <person name="Lipzen A."/>
            <person name="Lutzoni F."/>
            <person name="Magnuson J."/>
            <person name="Mondo S."/>
            <person name="Nolan M."/>
            <person name="Ohm R."/>
            <person name="Pangilinan J."/>
            <person name="Park H.-J."/>
            <person name="Ramirez L."/>
            <person name="Alfaro M."/>
            <person name="Sun H."/>
            <person name="Tritt A."/>
            <person name="Yoshinaga Y."/>
            <person name="Zwiers L.-H."/>
            <person name="Turgeon B."/>
            <person name="Goodwin S."/>
            <person name="Spatafora J."/>
            <person name="Crous P."/>
            <person name="Grigoriev I."/>
        </authorList>
    </citation>
    <scope>NUCLEOTIDE SEQUENCE</scope>
    <source>
        <strain evidence="4">CBS 125425</strain>
    </source>
</reference>
<dbReference type="EMBL" id="ML996152">
    <property type="protein sequence ID" value="KAF2734070.1"/>
    <property type="molecule type" value="Genomic_DNA"/>
</dbReference>
<accession>A0A9P4V384</accession>
<organism evidence="4 5">
    <name type="scientific">Polyplosphaeria fusca</name>
    <dbReference type="NCBI Taxonomy" id="682080"/>
    <lineage>
        <taxon>Eukaryota</taxon>
        <taxon>Fungi</taxon>
        <taxon>Dikarya</taxon>
        <taxon>Ascomycota</taxon>
        <taxon>Pezizomycotina</taxon>
        <taxon>Dothideomycetes</taxon>
        <taxon>Pleosporomycetidae</taxon>
        <taxon>Pleosporales</taxon>
        <taxon>Tetraplosphaeriaceae</taxon>
        <taxon>Polyplosphaeria</taxon>
    </lineage>
</organism>
<dbReference type="Pfam" id="PF11951">
    <property type="entry name" value="Fungal_trans_2"/>
    <property type="match status" value="1"/>
</dbReference>
<evidence type="ECO:0000313" key="5">
    <source>
        <dbReference type="Proteomes" id="UP000799444"/>
    </source>
</evidence>
<evidence type="ECO:0000256" key="3">
    <source>
        <dbReference type="SAM" id="MobiDB-lite"/>
    </source>
</evidence>
<evidence type="ECO:0000256" key="1">
    <source>
        <dbReference type="ARBA" id="ARBA00004123"/>
    </source>
</evidence>
<protein>
    <submittedName>
        <fullName evidence="4">Uncharacterized protein</fullName>
    </submittedName>
</protein>
<comment type="subcellular location">
    <subcellularLocation>
        <location evidence="1">Nucleus</location>
    </subcellularLocation>
</comment>
<feature type="compositionally biased region" description="Low complexity" evidence="3">
    <location>
        <begin position="37"/>
        <end position="51"/>
    </location>
</feature>
<sequence length="539" mass="59462">MDGGRMQEEMAQQLKRTIKEKRRGERAGSQDPTGGQLPTPLLSLMPASPSSRDNETSESTPVGSEQTVQTLSTTSGRPCGTGDTLGGGETLPWEVTEVSGWPDALLFTFYLEHVLPFLFPFYRPPAHEGGRSWILDMMMSSPVVRQTALCQSTYFFSRALGTADCDVAWERVLVQTKEAFALLRESLQAVHERGIAGNLREAVRALASVMQVQRFDIAVSNFENSHAHLNAAIALTQQILQSPGDEVDGPKHRYEAVISRLGPSSWTLPSQCIQVPSAEQADFRFSLSLNILHDIIASAVLQRKPQLQEYYMFLLQGTGDVKPPINLEDIVGCQNWALIQIAEISTLDIWKRQCKATGALDVMELVRRATPIKDTLVMQLARLESNSGEAGIVGDLLPGYYNQQSGNNIGQSSVTTTRIWAHAALLYLIVVVSGWQPANADTRYHVARVIELLSSELSPPALLRVVVFPFFIACSLAEPEQQTLLQGLVESLKPPSIFGTLYKVLDIMGNVWDSRNRSSSTERELFACLRSQGHLVLLV</sequence>
<evidence type="ECO:0000256" key="2">
    <source>
        <dbReference type="ARBA" id="ARBA00023242"/>
    </source>
</evidence>
<feature type="compositionally biased region" description="Polar residues" evidence="3">
    <location>
        <begin position="57"/>
        <end position="75"/>
    </location>
</feature>
<evidence type="ECO:0000313" key="4">
    <source>
        <dbReference type="EMBL" id="KAF2734070.1"/>
    </source>
</evidence>
<comment type="caution">
    <text evidence="4">The sequence shown here is derived from an EMBL/GenBank/DDBJ whole genome shotgun (WGS) entry which is preliminary data.</text>
</comment>
<keyword evidence="5" id="KW-1185">Reference proteome</keyword>
<dbReference type="Proteomes" id="UP000799444">
    <property type="component" value="Unassembled WGS sequence"/>
</dbReference>